<keyword evidence="1" id="KW-1133">Transmembrane helix</keyword>
<evidence type="ECO:0008006" key="4">
    <source>
        <dbReference type="Google" id="ProtNLM"/>
    </source>
</evidence>
<evidence type="ECO:0000313" key="3">
    <source>
        <dbReference type="Proteomes" id="UP000028006"/>
    </source>
</evidence>
<reference evidence="2 3" key="1">
    <citation type="submission" date="2014-06" db="EMBL/GenBank/DDBJ databases">
        <title>Whole Genome Sequences of Three Symbiotic Endozoicomonas Bacteria.</title>
        <authorList>
            <person name="Neave M.J."/>
            <person name="Apprill A."/>
            <person name="Voolstra C.R."/>
        </authorList>
    </citation>
    <scope>NUCLEOTIDE SEQUENCE [LARGE SCALE GENOMIC DNA]</scope>
    <source>
        <strain evidence="2 3">LMG 24815</strain>
    </source>
</reference>
<evidence type="ECO:0000256" key="1">
    <source>
        <dbReference type="SAM" id="Phobius"/>
    </source>
</evidence>
<dbReference type="Proteomes" id="UP000028006">
    <property type="component" value="Unassembled WGS sequence"/>
</dbReference>
<feature type="transmembrane region" description="Helical" evidence="1">
    <location>
        <begin position="349"/>
        <end position="369"/>
    </location>
</feature>
<feature type="transmembrane region" description="Helical" evidence="1">
    <location>
        <begin position="48"/>
        <end position="71"/>
    </location>
</feature>
<comment type="caution">
    <text evidence="2">The sequence shown here is derived from an EMBL/GenBank/DDBJ whole genome shotgun (WGS) entry which is preliminary data.</text>
</comment>
<dbReference type="RefSeq" id="WP_034873275.1">
    <property type="nucleotide sequence ID" value="NZ_JOKG01000001.1"/>
</dbReference>
<name>A0A081NC41_9GAMM</name>
<dbReference type="EMBL" id="JOKG01000001">
    <property type="protein sequence ID" value="KEQ16014.1"/>
    <property type="molecule type" value="Genomic_DNA"/>
</dbReference>
<organism evidence="2 3">
    <name type="scientific">Endozoicomonas montiporae</name>
    <dbReference type="NCBI Taxonomy" id="1027273"/>
    <lineage>
        <taxon>Bacteria</taxon>
        <taxon>Pseudomonadati</taxon>
        <taxon>Pseudomonadota</taxon>
        <taxon>Gammaproteobacteria</taxon>
        <taxon>Oceanospirillales</taxon>
        <taxon>Endozoicomonadaceae</taxon>
        <taxon>Endozoicomonas</taxon>
    </lineage>
</organism>
<dbReference type="AlphaFoldDB" id="A0A081NC41"/>
<keyword evidence="1" id="KW-0472">Membrane</keyword>
<keyword evidence="1" id="KW-0812">Transmembrane</keyword>
<feature type="transmembrane region" description="Helical" evidence="1">
    <location>
        <begin position="326"/>
        <end position="343"/>
    </location>
</feature>
<accession>A0A081NC41</accession>
<evidence type="ECO:0000313" key="2">
    <source>
        <dbReference type="EMBL" id="KEQ16014.1"/>
    </source>
</evidence>
<gene>
    <name evidence="2" type="ORF">GZ77_05970</name>
</gene>
<sequence>MYPAVYNKAGIRAVDNNFAFLTCFYSVFEWFSEVFWRVRLIEAYISAFILPGWFLPVLVHKGLFAPLLPVINGEGWVFVSGFPCEGVVVKTLRVIEALCRFVFLFVLFCLLSSVTRVAKVAKAQDQVLHLETGTAKIRINIELVENEGDCSASSAFCLLRMIQSYPADSPPHDQDSDSIPMRGMEDCYGGSPVCAEGRGRLLEDRNDEEGAAACPNPRGSDTVSWLDVGVRQGVAETCQPSAAEACPGSGIPTGRENTMAWLTDRTPEDGEQVFRIPANRLEAFVRILVSLISGESGQICGRRPYCRCGNYVFDSEVNRGWTNGRIVVPSLLFLTAAGSGAAFGLGAPAVGAGCLTSGLVCSPFSTWLFGYTRFNRFQVGFAFGWNDVHVSWAEVTHLQKVVSMLQCTGGYDLETASFNRLTKRQALTFNVRVPDTVDADQLKAWLDTQNQQFGRPFEIWISSVKELKCTDDQTTRLQNVD</sequence>
<feature type="transmembrane region" description="Helical" evidence="1">
    <location>
        <begin position="91"/>
        <end position="114"/>
    </location>
</feature>
<protein>
    <recommendedName>
        <fullName evidence="4">Transmembrane protein</fullName>
    </recommendedName>
</protein>
<keyword evidence="3" id="KW-1185">Reference proteome</keyword>
<proteinExistence type="predicted"/>